<evidence type="ECO:0000313" key="3">
    <source>
        <dbReference type="EMBL" id="GAA3279434.1"/>
    </source>
</evidence>
<reference evidence="4" key="1">
    <citation type="journal article" date="2019" name="Int. J. Syst. Evol. Microbiol.">
        <title>The Global Catalogue of Microorganisms (GCM) 10K type strain sequencing project: providing services to taxonomists for standard genome sequencing and annotation.</title>
        <authorList>
            <consortium name="The Broad Institute Genomics Platform"/>
            <consortium name="The Broad Institute Genome Sequencing Center for Infectious Disease"/>
            <person name="Wu L."/>
            <person name="Ma J."/>
        </authorList>
    </citation>
    <scope>NUCLEOTIDE SEQUENCE [LARGE SCALE GENOMIC DNA]</scope>
    <source>
        <strain evidence="4">JCM 11483</strain>
    </source>
</reference>
<organism evidence="3 4">
    <name type="scientific">Nesterenkonia halobia</name>
    <dbReference type="NCBI Taxonomy" id="37922"/>
    <lineage>
        <taxon>Bacteria</taxon>
        <taxon>Bacillati</taxon>
        <taxon>Actinomycetota</taxon>
        <taxon>Actinomycetes</taxon>
        <taxon>Micrococcales</taxon>
        <taxon>Micrococcaceae</taxon>
        <taxon>Nesterenkonia</taxon>
    </lineage>
</organism>
<dbReference type="Gene3D" id="3.90.1200.10">
    <property type="match status" value="1"/>
</dbReference>
<feature type="domain" description="Aminoglycoside phosphotransferase" evidence="2">
    <location>
        <begin position="33"/>
        <end position="244"/>
    </location>
</feature>
<accession>A0ABP6R8N1</accession>
<feature type="compositionally biased region" description="Acidic residues" evidence="1">
    <location>
        <begin position="372"/>
        <end position="394"/>
    </location>
</feature>
<sequence>MELAAMATAAVPGLSPTGVAAAADDARDFTSAIVVDVEGGRWRVRSPQHQEAAMRLETELQVLRGFSTGIRAELPFRLPSVAGAVRRGELRTFVYNHLPGDSAELEELNRGPAEMIDDIGATIAAIHDLDENVVDDADLPRYSAERFRQRRLNELDQAATTGQIPSTLLRRWEHAMEERELWDFTPTVTHGDLHEDALLIDEQRVVAVTGWTDLHIGDPAADFAWLTASPEVEFSDAVLAAYRSHRRGPSDPHLMRRAALSAEFALAQWLVRGHATENQEMVDEARELLRQLEEDVLAHGGQPISLSSPDTGPTDAVDPAGASGQTDQAGHAGTQDSKPVARPGAAATVADTGDWSDSGVGDDEPAVITDASADEPEHDAPLEEADEETGEEAGDSSAGTAAPATEPRPQSEPDAERSPSVADEGAQHTAPVPRPQQPAAAEEQPTGEIPPLGSGAPDDGDAALAPDEQPTGAFPAVAAEEPEHTAESAENAETTETTETTGPITGELPIAPDEDADRRAREKRFFPSQSSYSAEEPEDAAEPAQQEEQEDATSEPEAPSSSSRPSRLTDTSDSVYSTFPGLRPPKS</sequence>
<name>A0ABP6R8N1_9MICC</name>
<feature type="compositionally biased region" description="Low complexity" evidence="1">
    <location>
        <begin position="488"/>
        <end position="501"/>
    </location>
</feature>
<comment type="caution">
    <text evidence="3">The sequence shown here is derived from an EMBL/GenBank/DDBJ whole genome shotgun (WGS) entry which is preliminary data.</text>
</comment>
<evidence type="ECO:0000313" key="4">
    <source>
        <dbReference type="Proteomes" id="UP001501736"/>
    </source>
</evidence>
<dbReference type="SUPFAM" id="SSF56112">
    <property type="entry name" value="Protein kinase-like (PK-like)"/>
    <property type="match status" value="1"/>
</dbReference>
<dbReference type="Proteomes" id="UP001501736">
    <property type="component" value="Unassembled WGS sequence"/>
</dbReference>
<protein>
    <recommendedName>
        <fullName evidence="2">Aminoglycoside phosphotransferase domain-containing protein</fullName>
    </recommendedName>
</protein>
<dbReference type="InterPro" id="IPR002575">
    <property type="entry name" value="Aminoglycoside_PTrfase"/>
</dbReference>
<feature type="compositionally biased region" description="Low complexity" evidence="1">
    <location>
        <begin position="437"/>
        <end position="467"/>
    </location>
</feature>
<feature type="compositionally biased region" description="Low complexity" evidence="1">
    <location>
        <begin position="555"/>
        <end position="574"/>
    </location>
</feature>
<evidence type="ECO:0000256" key="1">
    <source>
        <dbReference type="SAM" id="MobiDB-lite"/>
    </source>
</evidence>
<feature type="region of interest" description="Disordered" evidence="1">
    <location>
        <begin position="300"/>
        <end position="587"/>
    </location>
</feature>
<evidence type="ECO:0000259" key="2">
    <source>
        <dbReference type="Pfam" id="PF01636"/>
    </source>
</evidence>
<feature type="compositionally biased region" description="Acidic residues" evidence="1">
    <location>
        <begin position="535"/>
        <end position="554"/>
    </location>
</feature>
<dbReference type="EMBL" id="BAAAYG010000002">
    <property type="protein sequence ID" value="GAA3279434.1"/>
    <property type="molecule type" value="Genomic_DNA"/>
</dbReference>
<dbReference type="Pfam" id="PF01636">
    <property type="entry name" value="APH"/>
    <property type="match status" value="1"/>
</dbReference>
<dbReference type="InterPro" id="IPR011009">
    <property type="entry name" value="Kinase-like_dom_sf"/>
</dbReference>
<gene>
    <name evidence="3" type="ORF">GCM10020260_02580</name>
</gene>
<proteinExistence type="predicted"/>
<feature type="compositionally biased region" description="Basic and acidic residues" evidence="1">
    <location>
        <begin position="516"/>
        <end position="525"/>
    </location>
</feature>
<keyword evidence="4" id="KW-1185">Reference proteome</keyword>